<name>A0AC34FQ89_9BILA</name>
<dbReference type="Proteomes" id="UP000887579">
    <property type="component" value="Unplaced"/>
</dbReference>
<proteinExistence type="predicted"/>
<dbReference type="WBParaSite" id="ES5_v2.g18989.t1">
    <property type="protein sequence ID" value="ES5_v2.g18989.t1"/>
    <property type="gene ID" value="ES5_v2.g18989"/>
</dbReference>
<sequence>MPGFNKERLQANIIALSESKNWLVAKLEWELDFIYRAPAAETCLCGHSPIIELCVLINTKNDAKTVVGNVCVKKFMDLCEPSKIFRSFNSIEKNVKKSLNIAAIKYAFKKGWLTEWEYGFLTNTKGKSFKRLSEKQQFKREQVNSIIVHQIKMAKRPLNL</sequence>
<accession>A0AC34FQ89</accession>
<organism evidence="1 2">
    <name type="scientific">Panagrolaimus sp. ES5</name>
    <dbReference type="NCBI Taxonomy" id="591445"/>
    <lineage>
        <taxon>Eukaryota</taxon>
        <taxon>Metazoa</taxon>
        <taxon>Ecdysozoa</taxon>
        <taxon>Nematoda</taxon>
        <taxon>Chromadorea</taxon>
        <taxon>Rhabditida</taxon>
        <taxon>Tylenchina</taxon>
        <taxon>Panagrolaimomorpha</taxon>
        <taxon>Panagrolaimoidea</taxon>
        <taxon>Panagrolaimidae</taxon>
        <taxon>Panagrolaimus</taxon>
    </lineage>
</organism>
<evidence type="ECO:0000313" key="1">
    <source>
        <dbReference type="Proteomes" id="UP000887579"/>
    </source>
</evidence>
<reference evidence="2" key="1">
    <citation type="submission" date="2022-11" db="UniProtKB">
        <authorList>
            <consortium name="WormBaseParasite"/>
        </authorList>
    </citation>
    <scope>IDENTIFICATION</scope>
</reference>
<protein>
    <submittedName>
        <fullName evidence="2">Uncharacterized protein</fullName>
    </submittedName>
</protein>
<evidence type="ECO:0000313" key="2">
    <source>
        <dbReference type="WBParaSite" id="ES5_v2.g18989.t1"/>
    </source>
</evidence>